<organism evidence="3 4">
    <name type="scientific">Liparis tanakae</name>
    <name type="common">Tanaka's snailfish</name>
    <dbReference type="NCBI Taxonomy" id="230148"/>
    <lineage>
        <taxon>Eukaryota</taxon>
        <taxon>Metazoa</taxon>
        <taxon>Chordata</taxon>
        <taxon>Craniata</taxon>
        <taxon>Vertebrata</taxon>
        <taxon>Euteleostomi</taxon>
        <taxon>Actinopterygii</taxon>
        <taxon>Neopterygii</taxon>
        <taxon>Teleostei</taxon>
        <taxon>Neoteleostei</taxon>
        <taxon>Acanthomorphata</taxon>
        <taxon>Eupercaria</taxon>
        <taxon>Perciformes</taxon>
        <taxon>Cottioidei</taxon>
        <taxon>Cottales</taxon>
        <taxon>Liparidae</taxon>
        <taxon>Liparis</taxon>
    </lineage>
</organism>
<evidence type="ECO:0000313" key="4">
    <source>
        <dbReference type="Proteomes" id="UP000314294"/>
    </source>
</evidence>
<proteinExistence type="predicted"/>
<dbReference type="Proteomes" id="UP000314294">
    <property type="component" value="Unassembled WGS sequence"/>
</dbReference>
<gene>
    <name evidence="3" type="ORF">EYF80_015225</name>
</gene>
<feature type="region of interest" description="Disordered" evidence="1">
    <location>
        <begin position="54"/>
        <end position="76"/>
    </location>
</feature>
<sequence>MSLCSLFVFLAIFLSVVLSFSPGCPLVAMSAAAAIVPGYQTPIRPGASGVSTSDIGLITPATTSQGDIQPGGHPRWSGLTVSETLSFRAHSCPRRRSRPHSTTRGRLQPGLREKKNDGGTMAGGRGGRRDDRRNG</sequence>
<evidence type="ECO:0000256" key="1">
    <source>
        <dbReference type="SAM" id="MobiDB-lite"/>
    </source>
</evidence>
<keyword evidence="2" id="KW-0732">Signal</keyword>
<comment type="caution">
    <text evidence="3">The sequence shown here is derived from an EMBL/GenBank/DDBJ whole genome shotgun (WGS) entry which is preliminary data.</text>
</comment>
<protein>
    <recommendedName>
        <fullName evidence="5">Secreted protein</fullName>
    </recommendedName>
</protein>
<accession>A0A4Z2IAK9</accession>
<evidence type="ECO:0008006" key="5">
    <source>
        <dbReference type="Google" id="ProtNLM"/>
    </source>
</evidence>
<feature type="signal peptide" evidence="2">
    <location>
        <begin position="1"/>
        <end position="19"/>
    </location>
</feature>
<dbReference type="AlphaFoldDB" id="A0A4Z2IAK9"/>
<feature type="compositionally biased region" description="Polar residues" evidence="1">
    <location>
        <begin position="54"/>
        <end position="67"/>
    </location>
</feature>
<name>A0A4Z2IAK9_9TELE</name>
<feature type="region of interest" description="Disordered" evidence="1">
    <location>
        <begin position="88"/>
        <end position="135"/>
    </location>
</feature>
<feature type="compositionally biased region" description="Basic residues" evidence="1">
    <location>
        <begin position="91"/>
        <end position="103"/>
    </location>
</feature>
<dbReference type="EMBL" id="SRLO01000113">
    <property type="protein sequence ID" value="TNN74445.1"/>
    <property type="molecule type" value="Genomic_DNA"/>
</dbReference>
<keyword evidence="4" id="KW-1185">Reference proteome</keyword>
<feature type="chain" id="PRO_5021226925" description="Secreted protein" evidence="2">
    <location>
        <begin position="20"/>
        <end position="135"/>
    </location>
</feature>
<evidence type="ECO:0000313" key="3">
    <source>
        <dbReference type="EMBL" id="TNN74445.1"/>
    </source>
</evidence>
<evidence type="ECO:0000256" key="2">
    <source>
        <dbReference type="SAM" id="SignalP"/>
    </source>
</evidence>
<reference evidence="3 4" key="1">
    <citation type="submission" date="2019-03" db="EMBL/GenBank/DDBJ databases">
        <title>First draft genome of Liparis tanakae, snailfish: a comprehensive survey of snailfish specific genes.</title>
        <authorList>
            <person name="Kim W."/>
            <person name="Song I."/>
            <person name="Jeong J.-H."/>
            <person name="Kim D."/>
            <person name="Kim S."/>
            <person name="Ryu S."/>
            <person name="Song J.Y."/>
            <person name="Lee S.K."/>
        </authorList>
    </citation>
    <scope>NUCLEOTIDE SEQUENCE [LARGE SCALE GENOMIC DNA]</scope>
    <source>
        <tissue evidence="3">Muscle</tissue>
    </source>
</reference>